<dbReference type="GO" id="GO:0015979">
    <property type="term" value="P:photosynthesis"/>
    <property type="evidence" value="ECO:0007669"/>
    <property type="project" value="InterPro"/>
</dbReference>
<dbReference type="GO" id="GO:0016491">
    <property type="term" value="F:oxidoreductase activity"/>
    <property type="evidence" value="ECO:0007669"/>
    <property type="project" value="UniProtKB-KW"/>
</dbReference>
<feature type="domain" description="Ferredoxin thioredoxin reductase alpha chain" evidence="5">
    <location>
        <begin position="80"/>
        <end position="153"/>
    </location>
</feature>
<name>A0AAX6G1X7_IRIPA</name>
<comment type="subunit">
    <text evidence="2">Heterodimer of subunit A (variable subunit) and subunit B (catalytic subunit). Heterodimeric FTR forms a complex with ferredoxin and thioredoxin.</text>
</comment>
<evidence type="ECO:0000256" key="2">
    <source>
        <dbReference type="ARBA" id="ARBA00026011"/>
    </source>
</evidence>
<sequence length="157" mass="16697">MMATTATSAAAASSLFPRNPFLLPPPALAAAAPAAGLPAAAAAKSRRQRGLSCHVALTTDDASAAAVSLSEEELAAAEKVGRRVRVKVPLRVYHVPKAPDLDLMGLEGTIKQYVGLWKGKRISANLPFKVEFHVAVEGQPSPVRLFAHLKEDEFEYL</sequence>
<dbReference type="InterPro" id="IPR008990">
    <property type="entry name" value="Elect_transpt_acc-like_dom_sf"/>
</dbReference>
<dbReference type="PANTHER" id="PTHR46937:SF4">
    <property type="entry name" value="FERREDOXIN-THIOREDOXIN REDUCTASE SUBUNIT A1, CHLOROPLASTIC"/>
    <property type="match status" value="1"/>
</dbReference>
<gene>
    <name evidence="6" type="ORF">M6B38_130195</name>
    <name evidence="7" type="ORF">M6B38_387025</name>
</gene>
<organism evidence="7 8">
    <name type="scientific">Iris pallida</name>
    <name type="common">Sweet iris</name>
    <dbReference type="NCBI Taxonomy" id="29817"/>
    <lineage>
        <taxon>Eukaryota</taxon>
        <taxon>Viridiplantae</taxon>
        <taxon>Streptophyta</taxon>
        <taxon>Embryophyta</taxon>
        <taxon>Tracheophyta</taxon>
        <taxon>Spermatophyta</taxon>
        <taxon>Magnoliopsida</taxon>
        <taxon>Liliopsida</taxon>
        <taxon>Asparagales</taxon>
        <taxon>Iridaceae</taxon>
        <taxon>Iridoideae</taxon>
        <taxon>Irideae</taxon>
        <taxon>Iris</taxon>
    </lineage>
</organism>
<comment type="function">
    <text evidence="3">Variable subunit of the ferredoxin-thioredoxin reductase (FTR), which catalyzes the two-electron reduction of thioredoxins by the electrons provided by reduced ferredoxin.</text>
</comment>
<evidence type="ECO:0000256" key="1">
    <source>
        <dbReference type="ARBA" id="ARBA00023002"/>
    </source>
</evidence>
<dbReference type="InterPro" id="IPR004207">
    <property type="entry name" value="Fd_thioredoxin_Rdtase_alpha"/>
</dbReference>
<dbReference type="Pfam" id="PF02941">
    <property type="entry name" value="FeThRed_A"/>
    <property type="match status" value="1"/>
</dbReference>
<dbReference type="Proteomes" id="UP001140949">
    <property type="component" value="Unassembled WGS sequence"/>
</dbReference>
<evidence type="ECO:0000256" key="4">
    <source>
        <dbReference type="ARBA" id="ARBA00034490"/>
    </source>
</evidence>
<protein>
    <submittedName>
        <fullName evidence="7">Ferredoxin-thioredoxin reductase, variable chain-like</fullName>
    </submittedName>
</protein>
<dbReference type="AlphaFoldDB" id="A0AAX6G1X7"/>
<evidence type="ECO:0000259" key="5">
    <source>
        <dbReference type="Pfam" id="PF02941"/>
    </source>
</evidence>
<evidence type="ECO:0000313" key="7">
    <source>
        <dbReference type="EMBL" id="KAJ6822630.1"/>
    </source>
</evidence>
<evidence type="ECO:0000313" key="8">
    <source>
        <dbReference type="Proteomes" id="UP001140949"/>
    </source>
</evidence>
<dbReference type="InterPro" id="IPR044166">
    <property type="entry name" value="FTRV"/>
</dbReference>
<dbReference type="PANTHER" id="PTHR46937">
    <property type="entry name" value="FERREDOXIN-THIOREDOXIN REDUCTASE, VARIABLE CHAIN"/>
    <property type="match status" value="1"/>
</dbReference>
<reference evidence="7" key="1">
    <citation type="journal article" date="2023" name="GigaByte">
        <title>Genome assembly of the bearded iris, Iris pallida Lam.</title>
        <authorList>
            <person name="Bruccoleri R.E."/>
            <person name="Oakeley E.J."/>
            <person name="Faust A.M.E."/>
            <person name="Altorfer M."/>
            <person name="Dessus-Babus S."/>
            <person name="Burckhardt D."/>
            <person name="Oertli M."/>
            <person name="Naumann U."/>
            <person name="Petersen F."/>
            <person name="Wong J."/>
        </authorList>
    </citation>
    <scope>NUCLEOTIDE SEQUENCE</scope>
    <source>
        <strain evidence="7">GSM-AAB239-AS_SAM_17_03QT</strain>
    </source>
</reference>
<keyword evidence="8" id="KW-1185">Reference proteome</keyword>
<comment type="similarity">
    <text evidence="4">Belongs to the ferredoxin thioredoxin reductase alpha subunit family.</text>
</comment>
<dbReference type="EMBL" id="JANAVB010024665">
    <property type="protein sequence ID" value="KAJ6822036.1"/>
    <property type="molecule type" value="Genomic_DNA"/>
</dbReference>
<proteinExistence type="inferred from homology"/>
<evidence type="ECO:0000313" key="6">
    <source>
        <dbReference type="EMBL" id="KAJ6822036.1"/>
    </source>
</evidence>
<dbReference type="Gene3D" id="2.30.30.50">
    <property type="match status" value="1"/>
</dbReference>
<accession>A0AAX6G1X7</accession>
<dbReference type="EMBL" id="JANAVB010024000">
    <property type="protein sequence ID" value="KAJ6822630.1"/>
    <property type="molecule type" value="Genomic_DNA"/>
</dbReference>
<keyword evidence="1" id="KW-0560">Oxidoreductase</keyword>
<dbReference type="SUPFAM" id="SSF50090">
    <property type="entry name" value="Electron transport accessory proteins"/>
    <property type="match status" value="1"/>
</dbReference>
<comment type="caution">
    <text evidence="7">The sequence shown here is derived from an EMBL/GenBank/DDBJ whole genome shotgun (WGS) entry which is preliminary data.</text>
</comment>
<reference evidence="7" key="2">
    <citation type="submission" date="2023-04" db="EMBL/GenBank/DDBJ databases">
        <authorList>
            <person name="Bruccoleri R.E."/>
            <person name="Oakeley E.J."/>
            <person name="Faust A.-M."/>
            <person name="Dessus-Babus S."/>
            <person name="Altorfer M."/>
            <person name="Burckhardt D."/>
            <person name="Oertli M."/>
            <person name="Naumann U."/>
            <person name="Petersen F."/>
            <person name="Wong J."/>
        </authorList>
    </citation>
    <scope>NUCLEOTIDE SEQUENCE</scope>
    <source>
        <strain evidence="7">GSM-AAB239-AS_SAM_17_03QT</strain>
        <tissue evidence="7">Leaf</tissue>
    </source>
</reference>
<evidence type="ECO:0000256" key="3">
    <source>
        <dbReference type="ARBA" id="ARBA00034474"/>
    </source>
</evidence>